<feature type="domain" description="Lysidine-tRNA(Ile) synthetase C-terminal" evidence="9">
    <location>
        <begin position="435"/>
        <end position="507"/>
    </location>
</feature>
<dbReference type="NCBIfam" id="TIGR02432">
    <property type="entry name" value="lysidine_TilS_N"/>
    <property type="match status" value="1"/>
</dbReference>
<comment type="function">
    <text evidence="8">Ligates lysine onto the cytidine present at position 34 of the AUA codon-specific tRNA(Ile) that contains the anticodon CAU, in an ATP-dependent manner. Cytidine is converted to lysidine, thus changing the amino acid specificity of the tRNA from methionine to isoleucine.</text>
</comment>
<comment type="subcellular location">
    <subcellularLocation>
        <location evidence="1 8">Cytoplasm</location>
    </subcellularLocation>
</comment>
<keyword evidence="5 8" id="KW-0547">Nucleotide-binding</keyword>
<dbReference type="PANTHER" id="PTHR43033:SF1">
    <property type="entry name" value="TRNA(ILE)-LYSIDINE SYNTHASE-RELATED"/>
    <property type="match status" value="1"/>
</dbReference>
<comment type="caution">
    <text evidence="10">The sequence shown here is derived from an EMBL/GenBank/DDBJ whole genome shotgun (WGS) entry which is preliminary data.</text>
</comment>
<dbReference type="InterPro" id="IPR012795">
    <property type="entry name" value="tRNA_Ile_lys_synt_N"/>
</dbReference>
<dbReference type="Pfam" id="PF09179">
    <property type="entry name" value="TilS"/>
    <property type="match status" value="1"/>
</dbReference>
<comment type="domain">
    <text evidence="8">The N-terminal region contains the highly conserved SGGXDS motif, predicted to be a P-loop motif involved in ATP binding.</text>
</comment>
<dbReference type="GO" id="GO:0005737">
    <property type="term" value="C:cytoplasm"/>
    <property type="evidence" value="ECO:0007669"/>
    <property type="project" value="UniProtKB-SubCell"/>
</dbReference>
<dbReference type="Pfam" id="PF01171">
    <property type="entry name" value="ATP_bind_3"/>
    <property type="match status" value="2"/>
</dbReference>
<proteinExistence type="inferred from homology"/>
<comment type="catalytic activity">
    <reaction evidence="7 8">
        <text>cytidine(34) in tRNA(Ile2) + L-lysine + ATP = lysidine(34) in tRNA(Ile2) + AMP + diphosphate + H(+)</text>
        <dbReference type="Rhea" id="RHEA:43744"/>
        <dbReference type="Rhea" id="RHEA-COMP:10625"/>
        <dbReference type="Rhea" id="RHEA-COMP:10670"/>
        <dbReference type="ChEBI" id="CHEBI:15378"/>
        <dbReference type="ChEBI" id="CHEBI:30616"/>
        <dbReference type="ChEBI" id="CHEBI:32551"/>
        <dbReference type="ChEBI" id="CHEBI:33019"/>
        <dbReference type="ChEBI" id="CHEBI:82748"/>
        <dbReference type="ChEBI" id="CHEBI:83665"/>
        <dbReference type="ChEBI" id="CHEBI:456215"/>
        <dbReference type="EC" id="6.3.4.19"/>
    </reaction>
</comment>
<accession>A0A2A6REI9</accession>
<dbReference type="OrthoDB" id="9807403at2"/>
<dbReference type="SMART" id="SM00977">
    <property type="entry name" value="TilS_C"/>
    <property type="match status" value="1"/>
</dbReference>
<dbReference type="GO" id="GO:0032267">
    <property type="term" value="F:tRNA(Ile)-lysidine synthase activity"/>
    <property type="evidence" value="ECO:0007669"/>
    <property type="project" value="UniProtKB-EC"/>
</dbReference>
<feature type="binding site" evidence="8">
    <location>
        <begin position="26"/>
        <end position="31"/>
    </location>
    <ligand>
        <name>ATP</name>
        <dbReference type="ChEBI" id="CHEBI:30616"/>
    </ligand>
</feature>
<dbReference type="GO" id="GO:0005524">
    <property type="term" value="F:ATP binding"/>
    <property type="evidence" value="ECO:0007669"/>
    <property type="project" value="UniProtKB-UniRule"/>
</dbReference>
<evidence type="ECO:0000256" key="8">
    <source>
        <dbReference type="HAMAP-Rule" id="MF_01161"/>
    </source>
</evidence>
<organism evidence="10 11">
    <name type="scientific">Candidatus Viridilinea mediisalina</name>
    <dbReference type="NCBI Taxonomy" id="2024553"/>
    <lineage>
        <taxon>Bacteria</taxon>
        <taxon>Bacillati</taxon>
        <taxon>Chloroflexota</taxon>
        <taxon>Chloroflexia</taxon>
        <taxon>Chloroflexales</taxon>
        <taxon>Chloroflexineae</taxon>
        <taxon>Oscillochloridaceae</taxon>
        <taxon>Candidatus Viridilinea</taxon>
    </lineage>
</organism>
<dbReference type="AlphaFoldDB" id="A0A2A6REI9"/>
<dbReference type="SUPFAM" id="SSF56037">
    <property type="entry name" value="PheT/TilS domain"/>
    <property type="match status" value="1"/>
</dbReference>
<evidence type="ECO:0000256" key="7">
    <source>
        <dbReference type="ARBA" id="ARBA00048539"/>
    </source>
</evidence>
<dbReference type="RefSeq" id="WP_097645611.1">
    <property type="nucleotide sequence ID" value="NZ_NQWI01000131.1"/>
</dbReference>
<dbReference type="InterPro" id="IPR012094">
    <property type="entry name" value="tRNA_Ile_lys_synt"/>
</dbReference>
<keyword evidence="3 8" id="KW-0436">Ligase</keyword>
<dbReference type="Proteomes" id="UP000220527">
    <property type="component" value="Unassembled WGS sequence"/>
</dbReference>
<gene>
    <name evidence="8 10" type="primary">tilS</name>
    <name evidence="10" type="ORF">CJ255_18675</name>
</gene>
<sequence length="517" mass="56590">MIERIRTFLSTHHLLRPDALLLVAVSGGPDSLCLLHLLKQVHATGGPKLHVAHLDHGLRGAQSAAEAHMVANLAAAWDIPATVEYRDLAALPRAKHTSLLAAARQVRYTLFASIARTLGASALAVAHQADDQAETLLLHLLRGAGLAGLRAMRPVVPWAEWAATPITLEHAALSRMLTPIGTPCSAICNRQSTIVNGITPHEVHASQPEATATCPPLIRPLLTTSRNEILAYCTTHNLQPADDPSNRSPHYTRARVRQLLPQLTKENPQLVSTLGRTAHILGDDYDYIQQQLSALWPSLARSDAGVVALQRERWLTLHPAMQRHALRRAAASLGAYELSLQQLEAARTLATRPGHQMQLTATLRLMVDQNDLILALPQAQPYPAHPQLTQSELPLLNPGTTPIGHGWYCQITDTPPAQPDRWWLQLDPQLLDGPLSLRCRRPGDRFHPRGAPGSRKLQDFFVDQKLPQSLRAAWPLLVTPSSIVWVVGLRPAAPFSAHHQHQQPTIWVGCAIDLGAA</sequence>
<dbReference type="EMBL" id="NQWI01000131">
    <property type="protein sequence ID" value="PDW01534.1"/>
    <property type="molecule type" value="Genomic_DNA"/>
</dbReference>
<evidence type="ECO:0000256" key="6">
    <source>
        <dbReference type="ARBA" id="ARBA00022840"/>
    </source>
</evidence>
<dbReference type="InterPro" id="IPR012796">
    <property type="entry name" value="Lysidine-tRNA-synth_C"/>
</dbReference>
<name>A0A2A6REI9_9CHLR</name>
<keyword evidence="6 8" id="KW-0067">ATP-binding</keyword>
<dbReference type="Gene3D" id="3.40.50.620">
    <property type="entry name" value="HUPs"/>
    <property type="match status" value="1"/>
</dbReference>
<dbReference type="InterPro" id="IPR014729">
    <property type="entry name" value="Rossmann-like_a/b/a_fold"/>
</dbReference>
<evidence type="ECO:0000256" key="4">
    <source>
        <dbReference type="ARBA" id="ARBA00022694"/>
    </source>
</evidence>
<dbReference type="PANTHER" id="PTHR43033">
    <property type="entry name" value="TRNA(ILE)-LYSIDINE SYNTHASE-RELATED"/>
    <property type="match status" value="1"/>
</dbReference>
<dbReference type="NCBIfam" id="TIGR02433">
    <property type="entry name" value="lysidine_TilS_C"/>
    <property type="match status" value="1"/>
</dbReference>
<keyword evidence="4 8" id="KW-0819">tRNA processing</keyword>
<dbReference type="InterPro" id="IPR015262">
    <property type="entry name" value="tRNA_Ile_lys_synt_subst-bd"/>
</dbReference>
<keyword evidence="11" id="KW-1185">Reference proteome</keyword>
<comment type="similarity">
    <text evidence="8">Belongs to the tRNA(Ile)-lysidine synthase family.</text>
</comment>
<evidence type="ECO:0000256" key="5">
    <source>
        <dbReference type="ARBA" id="ARBA00022741"/>
    </source>
</evidence>
<keyword evidence="2 8" id="KW-0963">Cytoplasm</keyword>
<dbReference type="SUPFAM" id="SSF82829">
    <property type="entry name" value="MesJ substrate recognition domain-like"/>
    <property type="match status" value="1"/>
</dbReference>
<reference evidence="11" key="1">
    <citation type="submission" date="2017-08" db="EMBL/GenBank/DDBJ databases">
        <authorList>
            <person name="Grouzdev D.S."/>
            <person name="Gaisin V.A."/>
            <person name="Rysina M.S."/>
            <person name="Gorlenko V.M."/>
        </authorList>
    </citation>
    <scope>NUCLEOTIDE SEQUENCE [LARGE SCALE GENOMIC DNA]</scope>
    <source>
        <strain evidence="11">Kir15-3F</strain>
    </source>
</reference>
<evidence type="ECO:0000259" key="9">
    <source>
        <dbReference type="SMART" id="SM00977"/>
    </source>
</evidence>
<evidence type="ECO:0000256" key="2">
    <source>
        <dbReference type="ARBA" id="ARBA00022490"/>
    </source>
</evidence>
<dbReference type="GO" id="GO:0006400">
    <property type="term" value="P:tRNA modification"/>
    <property type="evidence" value="ECO:0007669"/>
    <property type="project" value="UniProtKB-UniRule"/>
</dbReference>
<dbReference type="Pfam" id="PF11734">
    <property type="entry name" value="TilS_C"/>
    <property type="match status" value="1"/>
</dbReference>
<dbReference type="CDD" id="cd01992">
    <property type="entry name" value="TilS_N"/>
    <property type="match status" value="1"/>
</dbReference>
<evidence type="ECO:0000313" key="10">
    <source>
        <dbReference type="EMBL" id="PDW01534.1"/>
    </source>
</evidence>
<evidence type="ECO:0000256" key="1">
    <source>
        <dbReference type="ARBA" id="ARBA00004496"/>
    </source>
</evidence>
<protein>
    <recommendedName>
        <fullName evidence="8">tRNA(Ile)-lysidine synthase</fullName>
        <ecNumber evidence="8">6.3.4.19</ecNumber>
    </recommendedName>
    <alternativeName>
        <fullName evidence="8">tRNA(Ile)-2-lysyl-cytidine synthase</fullName>
    </alternativeName>
    <alternativeName>
        <fullName evidence="8">tRNA(Ile)-lysidine synthetase</fullName>
    </alternativeName>
</protein>
<dbReference type="InterPro" id="IPR011063">
    <property type="entry name" value="TilS/TtcA_N"/>
</dbReference>
<dbReference type="SUPFAM" id="SSF52402">
    <property type="entry name" value="Adenine nucleotide alpha hydrolases-like"/>
    <property type="match status" value="1"/>
</dbReference>
<dbReference type="EC" id="6.3.4.19" evidence="8"/>
<evidence type="ECO:0000256" key="3">
    <source>
        <dbReference type="ARBA" id="ARBA00022598"/>
    </source>
</evidence>
<dbReference type="HAMAP" id="MF_01161">
    <property type="entry name" value="tRNA_Ile_lys_synt"/>
    <property type="match status" value="1"/>
</dbReference>
<evidence type="ECO:0000313" key="11">
    <source>
        <dbReference type="Proteomes" id="UP000220527"/>
    </source>
</evidence>
<dbReference type="Gene3D" id="1.20.59.20">
    <property type="match status" value="1"/>
</dbReference>